<evidence type="ECO:0000313" key="2">
    <source>
        <dbReference type="Proteomes" id="UP000291831"/>
    </source>
</evidence>
<dbReference type="Proteomes" id="UP000291831">
    <property type="component" value="Unassembled WGS sequence"/>
</dbReference>
<accession>A0A8B3RZ83</accession>
<comment type="caution">
    <text evidence="1">The sequence shown here is derived from an EMBL/GenBank/DDBJ whole genome shotgun (WGS) entry which is preliminary data.</text>
</comment>
<organism evidence="1 2">
    <name type="scientific">Candidatus Argoarchaeum ethanivorans</name>
    <dbReference type="NCBI Taxonomy" id="2608793"/>
    <lineage>
        <taxon>Archaea</taxon>
        <taxon>Methanobacteriati</taxon>
        <taxon>Methanobacteriota</taxon>
        <taxon>Stenosarchaea group</taxon>
        <taxon>Methanomicrobia</taxon>
        <taxon>Methanosarcinales</taxon>
        <taxon>Methanosarcinales incertae sedis</taxon>
        <taxon>GOM Arc I cluster</taxon>
        <taxon>Candidatus Argoarchaeum</taxon>
    </lineage>
</organism>
<evidence type="ECO:0000313" key="1">
    <source>
        <dbReference type="EMBL" id="RZB28946.1"/>
    </source>
</evidence>
<proteinExistence type="predicted"/>
<name>A0A8B3RZ83_9EURY</name>
<dbReference type="EMBL" id="RPGO01000033">
    <property type="protein sequence ID" value="RZB28946.1"/>
    <property type="molecule type" value="Genomic_DNA"/>
</dbReference>
<dbReference type="AlphaFoldDB" id="A0A8B3RZ83"/>
<protein>
    <submittedName>
        <fullName evidence="1">Uncharacterized protein</fullName>
    </submittedName>
</protein>
<gene>
    <name evidence="1" type="ORF">AEth_01550</name>
</gene>
<sequence length="47" mass="5699">MEKIKLTEKEVEYLNDFVKMGRLRILNQSFQSQYSARNKIKDELISY</sequence>
<reference evidence="2" key="1">
    <citation type="submission" date="2019-01" db="EMBL/GenBank/DDBJ databases">
        <title>Anaerobic oxidation of ethane by archaea from a marine hydrocarbon seep.</title>
        <authorList>
            <person name="Musat F."/>
        </authorList>
    </citation>
    <scope>NUCLEOTIDE SEQUENCE [LARGE SCALE GENOMIC DNA]</scope>
</reference>